<protein>
    <submittedName>
        <fullName evidence="2">Putative Zn-dependent hydrolase of beta-lactamase fold</fullName>
    </submittedName>
</protein>
<dbReference type="PANTHER" id="PTHR43546">
    <property type="entry name" value="UPF0173 METAL-DEPENDENT HYDROLASE MJ1163-RELATED"/>
    <property type="match status" value="1"/>
</dbReference>
<reference evidence="2 3" key="1">
    <citation type="journal article" date="2015" name="Genome Announc.">
        <title>Complete Genome Sequence of Corynebacterium camporealensis DSM 44610, Isolated from the Milk of a Manchega Sheep with Subclinical Mastitis.</title>
        <authorList>
            <person name="Ruckert C."/>
            <person name="Albersmeier A."/>
            <person name="Winkler A."/>
            <person name="Tauch A."/>
        </authorList>
    </citation>
    <scope>NUCLEOTIDE SEQUENCE [LARGE SCALE GENOMIC DNA]</scope>
    <source>
        <strain evidence="2 3">DSM 44610</strain>
    </source>
</reference>
<organism evidence="2 3">
    <name type="scientific">Corynebacterium camporealensis</name>
    <dbReference type="NCBI Taxonomy" id="161896"/>
    <lineage>
        <taxon>Bacteria</taxon>
        <taxon>Bacillati</taxon>
        <taxon>Actinomycetota</taxon>
        <taxon>Actinomycetes</taxon>
        <taxon>Mycobacteriales</taxon>
        <taxon>Corynebacteriaceae</taxon>
        <taxon>Corynebacterium</taxon>
    </lineage>
</organism>
<dbReference type="Pfam" id="PF12706">
    <property type="entry name" value="Lactamase_B_2"/>
    <property type="match status" value="1"/>
</dbReference>
<gene>
    <name evidence="2" type="ORF">UL81_09430</name>
</gene>
<feature type="domain" description="Metallo-beta-lactamase" evidence="1">
    <location>
        <begin position="51"/>
        <end position="227"/>
    </location>
</feature>
<keyword evidence="2" id="KW-0378">Hydrolase</keyword>
<dbReference type="InterPro" id="IPR050114">
    <property type="entry name" value="UPF0173_UPF0282_UlaG_hydrolase"/>
</dbReference>
<dbReference type="EMBL" id="CP011311">
    <property type="protein sequence ID" value="AKE39830.1"/>
    <property type="molecule type" value="Genomic_DNA"/>
</dbReference>
<dbReference type="InterPro" id="IPR001279">
    <property type="entry name" value="Metallo-B-lactamas"/>
</dbReference>
<sequence length="277" mass="29939">MGIASTFYGTSSVHITDGISDIFVDAFLSRPSVKELALGKLTPNDEAIDWALRRGGVEKLDALFVAHSHHDHLMDAPRVVSRLGGVMYGSRSSLNYGRGEGLEESAMSEIAGGSVVQVGDFTVSVIEAPHSPGNIAPGVIKRAIASPCHALEFKDGGCFVFHVAHPQGTILVLPSANYRPGFLDGLRADVVYFGIGALGRQSEHFRQAYWANTVATLRPELVIPVHWDNFTRPLSAPLKPLPFPADRVGASQKFLAQKAADHGCRLHFPRALETHEL</sequence>
<dbReference type="AlphaFoldDB" id="A0A0F6QXY1"/>
<dbReference type="Proteomes" id="UP000033566">
    <property type="component" value="Chromosome"/>
</dbReference>
<dbReference type="RefSeq" id="WP_046453519.1">
    <property type="nucleotide sequence ID" value="NZ_CP011311.1"/>
</dbReference>
<dbReference type="GO" id="GO:0016787">
    <property type="term" value="F:hydrolase activity"/>
    <property type="evidence" value="ECO:0007669"/>
    <property type="project" value="UniProtKB-KW"/>
</dbReference>
<proteinExistence type="predicted"/>
<name>A0A0F6QXY1_9CORY</name>
<dbReference type="OrthoDB" id="9789133at2"/>
<dbReference type="InterPro" id="IPR036866">
    <property type="entry name" value="RibonucZ/Hydroxyglut_hydro"/>
</dbReference>
<dbReference type="CDD" id="cd06262">
    <property type="entry name" value="metallo-hydrolase-like_MBL-fold"/>
    <property type="match status" value="1"/>
</dbReference>
<evidence type="ECO:0000313" key="2">
    <source>
        <dbReference type="EMBL" id="AKE39830.1"/>
    </source>
</evidence>
<evidence type="ECO:0000259" key="1">
    <source>
        <dbReference type="Pfam" id="PF12706"/>
    </source>
</evidence>
<dbReference type="HOGENOM" id="CLU_070266_0_0_11"/>
<dbReference type="SUPFAM" id="SSF56281">
    <property type="entry name" value="Metallo-hydrolase/oxidoreductase"/>
    <property type="match status" value="1"/>
</dbReference>
<accession>A0A0F6QXY1</accession>
<dbReference type="KEGG" id="ccj:UL81_09430"/>
<dbReference type="PATRIC" id="fig|161896.4.peg.1847"/>
<dbReference type="PANTHER" id="PTHR43546:SF3">
    <property type="entry name" value="UPF0173 METAL-DEPENDENT HYDROLASE MJ1163"/>
    <property type="match status" value="1"/>
</dbReference>
<dbReference type="Gene3D" id="3.60.15.10">
    <property type="entry name" value="Ribonuclease Z/Hydroxyacylglutathione hydrolase-like"/>
    <property type="match status" value="1"/>
</dbReference>
<keyword evidence="3" id="KW-1185">Reference proteome</keyword>
<evidence type="ECO:0000313" key="3">
    <source>
        <dbReference type="Proteomes" id="UP000033566"/>
    </source>
</evidence>